<evidence type="ECO:0000313" key="1">
    <source>
        <dbReference type="EMBL" id="CAH2015973.1"/>
    </source>
</evidence>
<dbReference type="Proteomes" id="UP001152888">
    <property type="component" value="Unassembled WGS sequence"/>
</dbReference>
<gene>
    <name evidence="1" type="ORF">ACAOBT_LOCUS35068</name>
</gene>
<name>A0A9P0MKQ0_ACAOB</name>
<dbReference type="AlphaFoldDB" id="A0A9P0MKQ0"/>
<sequence>MIHSSGSRLSAFQCRVPVIISPSRYKLGVAAYNGVTAGVARAVVGVVVRRIPQRHGVAARTPPSAQPLCNLLAACCVPPWATVRRTQR</sequence>
<dbReference type="EMBL" id="CAKOFQ010008788">
    <property type="protein sequence ID" value="CAH2015973.1"/>
    <property type="molecule type" value="Genomic_DNA"/>
</dbReference>
<evidence type="ECO:0000313" key="2">
    <source>
        <dbReference type="Proteomes" id="UP001152888"/>
    </source>
</evidence>
<proteinExistence type="predicted"/>
<organism evidence="1 2">
    <name type="scientific">Acanthoscelides obtectus</name>
    <name type="common">Bean weevil</name>
    <name type="synonym">Bruchus obtectus</name>
    <dbReference type="NCBI Taxonomy" id="200917"/>
    <lineage>
        <taxon>Eukaryota</taxon>
        <taxon>Metazoa</taxon>
        <taxon>Ecdysozoa</taxon>
        <taxon>Arthropoda</taxon>
        <taxon>Hexapoda</taxon>
        <taxon>Insecta</taxon>
        <taxon>Pterygota</taxon>
        <taxon>Neoptera</taxon>
        <taxon>Endopterygota</taxon>
        <taxon>Coleoptera</taxon>
        <taxon>Polyphaga</taxon>
        <taxon>Cucujiformia</taxon>
        <taxon>Chrysomeloidea</taxon>
        <taxon>Chrysomelidae</taxon>
        <taxon>Bruchinae</taxon>
        <taxon>Bruchini</taxon>
        <taxon>Acanthoscelides</taxon>
    </lineage>
</organism>
<keyword evidence="2" id="KW-1185">Reference proteome</keyword>
<comment type="caution">
    <text evidence="1">The sequence shown here is derived from an EMBL/GenBank/DDBJ whole genome shotgun (WGS) entry which is preliminary data.</text>
</comment>
<reference evidence="1" key="1">
    <citation type="submission" date="2022-03" db="EMBL/GenBank/DDBJ databases">
        <authorList>
            <person name="Sayadi A."/>
        </authorList>
    </citation>
    <scope>NUCLEOTIDE SEQUENCE</scope>
</reference>
<protein>
    <submittedName>
        <fullName evidence="1">Uncharacterized protein</fullName>
    </submittedName>
</protein>
<accession>A0A9P0MKQ0</accession>